<keyword evidence="3" id="KW-1185">Reference proteome</keyword>
<evidence type="ECO:0000256" key="1">
    <source>
        <dbReference type="SAM" id="Phobius"/>
    </source>
</evidence>
<feature type="transmembrane region" description="Helical" evidence="1">
    <location>
        <begin position="111"/>
        <end position="130"/>
    </location>
</feature>
<reference evidence="2 3" key="1">
    <citation type="journal article" date="2018" name="Sci. Rep.">
        <title>Genomic signatures of local adaptation to the degree of environmental predictability in rotifers.</title>
        <authorList>
            <person name="Franch-Gras L."/>
            <person name="Hahn C."/>
            <person name="Garcia-Roger E.M."/>
            <person name="Carmona M.J."/>
            <person name="Serra M."/>
            <person name="Gomez A."/>
        </authorList>
    </citation>
    <scope>NUCLEOTIDE SEQUENCE [LARGE SCALE GENOMIC DNA]</scope>
    <source>
        <strain evidence="2">HYR1</strain>
    </source>
</reference>
<proteinExistence type="predicted"/>
<gene>
    <name evidence="2" type="ORF">BpHYR1_023077</name>
</gene>
<organism evidence="2 3">
    <name type="scientific">Brachionus plicatilis</name>
    <name type="common">Marine rotifer</name>
    <name type="synonym">Brachionus muelleri</name>
    <dbReference type="NCBI Taxonomy" id="10195"/>
    <lineage>
        <taxon>Eukaryota</taxon>
        <taxon>Metazoa</taxon>
        <taxon>Spiralia</taxon>
        <taxon>Gnathifera</taxon>
        <taxon>Rotifera</taxon>
        <taxon>Eurotatoria</taxon>
        <taxon>Monogononta</taxon>
        <taxon>Pseudotrocha</taxon>
        <taxon>Ploima</taxon>
        <taxon>Brachionidae</taxon>
        <taxon>Brachionus</taxon>
    </lineage>
</organism>
<dbReference type="AlphaFoldDB" id="A0A3M7Q8P0"/>
<accession>A0A3M7Q8P0</accession>
<protein>
    <submittedName>
        <fullName evidence="2">Uncharacterized protein</fullName>
    </submittedName>
</protein>
<name>A0A3M7Q8P0_BRAPC</name>
<dbReference type="EMBL" id="REGN01007078">
    <property type="protein sequence ID" value="RNA07341.1"/>
    <property type="molecule type" value="Genomic_DNA"/>
</dbReference>
<comment type="caution">
    <text evidence="2">The sequence shown here is derived from an EMBL/GenBank/DDBJ whole genome shotgun (WGS) entry which is preliminary data.</text>
</comment>
<keyword evidence="1" id="KW-0472">Membrane</keyword>
<sequence length="204" mass="23669">MAISFLDYFKQIKANNHSVLLETSIEQSTALNVKASTTKLINMTKNTLHDTTGINFTNPNVDLNSSKPVFKTNSNGFEKINFLSSCRFSFEKSYLKTQFNCDWYSFGLENIIIICLMFLILLTLVLILCFKYYRKVQDYRGNVNFRNEYGIPIYKNAHKAYKDKQFKDIVEDLPMLETMKKSGSTSTLRCIDPNNLTTFDKNFF</sequence>
<keyword evidence="1" id="KW-1133">Transmembrane helix</keyword>
<evidence type="ECO:0000313" key="3">
    <source>
        <dbReference type="Proteomes" id="UP000276133"/>
    </source>
</evidence>
<dbReference type="Proteomes" id="UP000276133">
    <property type="component" value="Unassembled WGS sequence"/>
</dbReference>
<keyword evidence="1" id="KW-0812">Transmembrane</keyword>
<evidence type="ECO:0000313" key="2">
    <source>
        <dbReference type="EMBL" id="RNA07341.1"/>
    </source>
</evidence>